<evidence type="ECO:0000259" key="7">
    <source>
        <dbReference type="Pfam" id="PF05699"/>
    </source>
</evidence>
<comment type="subcellular location">
    <subcellularLocation>
        <location evidence="1">Nucleus</location>
    </subcellularLocation>
</comment>
<evidence type="ECO:0000313" key="8">
    <source>
        <dbReference type="EMBL" id="KAK3922863.1"/>
    </source>
</evidence>
<name>A0AAE1LKB1_9NEOP</name>
<dbReference type="GO" id="GO:0008270">
    <property type="term" value="F:zinc ion binding"/>
    <property type="evidence" value="ECO:0007669"/>
    <property type="project" value="UniProtKB-KW"/>
</dbReference>
<evidence type="ECO:0000256" key="1">
    <source>
        <dbReference type="ARBA" id="ARBA00004123"/>
    </source>
</evidence>
<keyword evidence="9" id="KW-1185">Reference proteome</keyword>
<protein>
    <submittedName>
        <fullName evidence="8">Zinc finger BED domain-containing protein 4</fullName>
    </submittedName>
</protein>
<keyword evidence="5" id="KW-0539">Nucleus</keyword>
<keyword evidence="4" id="KW-0862">Zinc</keyword>
<keyword evidence="2" id="KW-0479">Metal-binding</keyword>
<dbReference type="PANTHER" id="PTHR46481">
    <property type="entry name" value="ZINC FINGER BED DOMAIN-CONTAINING PROTEIN 4"/>
    <property type="match status" value="1"/>
</dbReference>
<gene>
    <name evidence="8" type="ORF">KUF71_012102</name>
</gene>
<proteinExistence type="predicted"/>
<sequence length="415" mass="47182">MVKQVGVDTEMVKVYIVTDNASNIVAALEQPPLSRLFARDVPTILRGEKPWIHLRCFDHTLQLAIGDAREEVGTHTVIEKVANIVKRYSYSNIARQNLEKHQKETNTVQHEIIRHVCTRWNSEYAMLERFLEQRIPITLELTEAGKDVLSAQQWKLCEGYVEILKPIAQFTAEMGSSTKPTFSMMIPVLSEIKNCLEEFLRKASNRGSGISFARALLNKIILRFPDSDYADSKMHQTATILDPRFKALLFSEDVDAHGLLLVEAKRKYREYIRRGKLSLPAPAGANASQDDTAPKPAKQSKWSFLKKVSAKQSEGPDEIESILQKEVQTYLELGTIDVEHDPALWWKTNRDTFPHLTPLAAEYLGIGATEVQSERDFSIGSNAVTPKRSCLLQDHVRQTVFLHRNLMIPDIKYKK</sequence>
<evidence type="ECO:0000256" key="5">
    <source>
        <dbReference type="ARBA" id="ARBA00023242"/>
    </source>
</evidence>
<evidence type="ECO:0000256" key="6">
    <source>
        <dbReference type="SAM" id="MobiDB-lite"/>
    </source>
</evidence>
<dbReference type="AlphaFoldDB" id="A0AAE1LKB1"/>
<accession>A0AAE1LKB1</accession>
<dbReference type="GO" id="GO:0005634">
    <property type="term" value="C:nucleus"/>
    <property type="evidence" value="ECO:0007669"/>
    <property type="project" value="UniProtKB-SubCell"/>
</dbReference>
<dbReference type="Pfam" id="PF05699">
    <property type="entry name" value="Dimer_Tnp_hAT"/>
    <property type="match status" value="1"/>
</dbReference>
<reference evidence="8" key="1">
    <citation type="submission" date="2021-07" db="EMBL/GenBank/DDBJ databases">
        <authorList>
            <person name="Catto M.A."/>
            <person name="Jacobson A."/>
            <person name="Kennedy G."/>
            <person name="Labadie P."/>
            <person name="Hunt B.G."/>
            <person name="Srinivasan R."/>
        </authorList>
    </citation>
    <scope>NUCLEOTIDE SEQUENCE</scope>
    <source>
        <strain evidence="8">PL_HMW_Pooled</strain>
        <tissue evidence="8">Head</tissue>
    </source>
</reference>
<evidence type="ECO:0000313" key="9">
    <source>
        <dbReference type="Proteomes" id="UP001219518"/>
    </source>
</evidence>
<evidence type="ECO:0000256" key="3">
    <source>
        <dbReference type="ARBA" id="ARBA00022771"/>
    </source>
</evidence>
<dbReference type="InterPro" id="IPR008906">
    <property type="entry name" value="HATC_C_dom"/>
</dbReference>
<feature type="domain" description="HAT C-terminal dimerisation" evidence="7">
    <location>
        <begin position="327"/>
        <end position="406"/>
    </location>
</feature>
<reference evidence="8" key="2">
    <citation type="journal article" date="2023" name="BMC Genomics">
        <title>Pest status, molecular evolution, and epigenetic factors derived from the genome assembly of Frankliniella fusca, a thysanopteran phytovirus vector.</title>
        <authorList>
            <person name="Catto M.A."/>
            <person name="Labadie P.E."/>
            <person name="Jacobson A.L."/>
            <person name="Kennedy G.G."/>
            <person name="Srinivasan R."/>
            <person name="Hunt B.G."/>
        </authorList>
    </citation>
    <scope>NUCLEOTIDE SEQUENCE</scope>
    <source>
        <strain evidence="8">PL_HMW_Pooled</strain>
    </source>
</reference>
<evidence type="ECO:0000256" key="2">
    <source>
        <dbReference type="ARBA" id="ARBA00022723"/>
    </source>
</evidence>
<feature type="region of interest" description="Disordered" evidence="6">
    <location>
        <begin position="282"/>
        <end position="301"/>
    </location>
</feature>
<organism evidence="8 9">
    <name type="scientific">Frankliniella fusca</name>
    <dbReference type="NCBI Taxonomy" id="407009"/>
    <lineage>
        <taxon>Eukaryota</taxon>
        <taxon>Metazoa</taxon>
        <taxon>Ecdysozoa</taxon>
        <taxon>Arthropoda</taxon>
        <taxon>Hexapoda</taxon>
        <taxon>Insecta</taxon>
        <taxon>Pterygota</taxon>
        <taxon>Neoptera</taxon>
        <taxon>Paraneoptera</taxon>
        <taxon>Thysanoptera</taxon>
        <taxon>Terebrantia</taxon>
        <taxon>Thripoidea</taxon>
        <taxon>Thripidae</taxon>
        <taxon>Frankliniella</taxon>
    </lineage>
</organism>
<dbReference type="GO" id="GO:0046983">
    <property type="term" value="F:protein dimerization activity"/>
    <property type="evidence" value="ECO:0007669"/>
    <property type="project" value="InterPro"/>
</dbReference>
<comment type="caution">
    <text evidence="8">The sequence shown here is derived from an EMBL/GenBank/DDBJ whole genome shotgun (WGS) entry which is preliminary data.</text>
</comment>
<keyword evidence="3" id="KW-0863">Zinc-finger</keyword>
<dbReference type="PANTHER" id="PTHR46481:SF10">
    <property type="entry name" value="ZINC FINGER BED DOMAIN-CONTAINING PROTEIN 39"/>
    <property type="match status" value="1"/>
</dbReference>
<dbReference type="Proteomes" id="UP001219518">
    <property type="component" value="Unassembled WGS sequence"/>
</dbReference>
<evidence type="ECO:0000256" key="4">
    <source>
        <dbReference type="ARBA" id="ARBA00022833"/>
    </source>
</evidence>
<dbReference type="SUPFAM" id="SSF53098">
    <property type="entry name" value="Ribonuclease H-like"/>
    <property type="match status" value="1"/>
</dbReference>
<dbReference type="InterPro" id="IPR052035">
    <property type="entry name" value="ZnF_BED_domain_contain"/>
</dbReference>
<dbReference type="InterPro" id="IPR012337">
    <property type="entry name" value="RNaseH-like_sf"/>
</dbReference>
<dbReference type="EMBL" id="JAHWGI010001130">
    <property type="protein sequence ID" value="KAK3922863.1"/>
    <property type="molecule type" value="Genomic_DNA"/>
</dbReference>